<organism evidence="1 2">
    <name type="scientific">Arthrobacter gyeryongensis</name>
    <dbReference type="NCBI Taxonomy" id="1650592"/>
    <lineage>
        <taxon>Bacteria</taxon>
        <taxon>Bacillati</taxon>
        <taxon>Actinomycetota</taxon>
        <taxon>Actinomycetes</taxon>
        <taxon>Micrococcales</taxon>
        <taxon>Micrococcaceae</taxon>
        <taxon>Arthrobacter</taxon>
    </lineage>
</organism>
<proteinExistence type="predicted"/>
<keyword evidence="2" id="KW-1185">Reference proteome</keyword>
<reference evidence="2" key="1">
    <citation type="journal article" date="2019" name="Int. J. Syst. Evol. Microbiol.">
        <title>The Global Catalogue of Microorganisms (GCM) 10K type strain sequencing project: providing services to taxonomists for standard genome sequencing and annotation.</title>
        <authorList>
            <consortium name="The Broad Institute Genomics Platform"/>
            <consortium name="The Broad Institute Genome Sequencing Center for Infectious Disease"/>
            <person name="Wu L."/>
            <person name="Ma J."/>
        </authorList>
    </citation>
    <scope>NUCLEOTIDE SEQUENCE [LARGE SCALE GENOMIC DNA]</scope>
    <source>
        <strain evidence="2">JCM 18514</strain>
    </source>
</reference>
<dbReference type="RefSeq" id="WP_345452548.1">
    <property type="nucleotide sequence ID" value="NZ_BAABKK010000032.1"/>
</dbReference>
<evidence type="ECO:0000313" key="1">
    <source>
        <dbReference type="EMBL" id="GAA5200604.1"/>
    </source>
</evidence>
<name>A0ABP9SQ45_9MICC</name>
<sequence length="98" mass="10376">MSVDPVEQWSGVLDRFEADIALAVSGGEPVPWNPPVEAEAGPLPEELADRARRILDAQLESMAMLGKVRNDALAHLDALSAVPDSQSSAGPLFLDVQG</sequence>
<accession>A0ABP9SQ45</accession>
<evidence type="ECO:0000313" key="2">
    <source>
        <dbReference type="Proteomes" id="UP001500200"/>
    </source>
</evidence>
<protein>
    <submittedName>
        <fullName evidence="1">Uncharacterized protein</fullName>
    </submittedName>
</protein>
<dbReference type="EMBL" id="BAABKK010000032">
    <property type="protein sequence ID" value="GAA5200604.1"/>
    <property type="molecule type" value="Genomic_DNA"/>
</dbReference>
<dbReference type="Proteomes" id="UP001500200">
    <property type="component" value="Unassembled WGS sequence"/>
</dbReference>
<gene>
    <name evidence="1" type="ORF">GCM10023346_43020</name>
</gene>
<comment type="caution">
    <text evidence="1">The sequence shown here is derived from an EMBL/GenBank/DDBJ whole genome shotgun (WGS) entry which is preliminary data.</text>
</comment>